<dbReference type="InterPro" id="IPR039261">
    <property type="entry name" value="FNR_nucleotide-bd"/>
</dbReference>
<dbReference type="Gene3D" id="3.40.50.80">
    <property type="entry name" value="Nucleotide-binding domain of ferredoxin-NADP reductase (FNR) module"/>
    <property type="match status" value="1"/>
</dbReference>
<feature type="domain" description="FAD-binding FR-type" evidence="4">
    <location>
        <begin position="12"/>
        <end position="121"/>
    </location>
</feature>
<evidence type="ECO:0000313" key="5">
    <source>
        <dbReference type="EMBL" id="GAA0219128.1"/>
    </source>
</evidence>
<dbReference type="PRINTS" id="PR00410">
    <property type="entry name" value="PHEHYDRXLASE"/>
</dbReference>
<comment type="caution">
    <text evidence="5">The sequence shown here is derived from an EMBL/GenBank/DDBJ whole genome shotgun (WGS) entry which is preliminary data.</text>
</comment>
<dbReference type="SUPFAM" id="SSF52343">
    <property type="entry name" value="Ferredoxin reductase-like, C-terminal NADP-linked domain"/>
    <property type="match status" value="1"/>
</dbReference>
<dbReference type="Gene3D" id="2.40.30.10">
    <property type="entry name" value="Translation factors"/>
    <property type="match status" value="1"/>
</dbReference>
<gene>
    <name evidence="5" type="ORF">GCM10008964_08460</name>
</gene>
<proteinExistence type="inferred from homology"/>
<comment type="similarity">
    <text evidence="3">Belongs to the Fre/LuxG FAD/NAD(P) flavoprotein oxidoreductase family.</text>
</comment>
<dbReference type="Pfam" id="PF00175">
    <property type="entry name" value="NAD_binding_1"/>
    <property type="match status" value="1"/>
</dbReference>
<evidence type="ECO:0000256" key="3">
    <source>
        <dbReference type="ARBA" id="ARBA00038177"/>
    </source>
</evidence>
<organism evidence="5 6">
    <name type="scientific">Methylophaga marina</name>
    <dbReference type="NCBI Taxonomy" id="45495"/>
    <lineage>
        <taxon>Bacteria</taxon>
        <taxon>Pseudomonadati</taxon>
        <taxon>Pseudomonadota</taxon>
        <taxon>Gammaproteobacteria</taxon>
        <taxon>Thiotrichales</taxon>
        <taxon>Piscirickettsiaceae</taxon>
        <taxon>Methylophaga</taxon>
    </lineage>
</organism>
<dbReference type="PANTHER" id="PTHR47354">
    <property type="entry name" value="NADH OXIDOREDUCTASE HCR"/>
    <property type="match status" value="1"/>
</dbReference>
<accession>A0ABN0TDR3</accession>
<name>A0ABN0TDR3_9GAMM</name>
<keyword evidence="2" id="KW-0455">Luminescence</keyword>
<dbReference type="InterPro" id="IPR017927">
    <property type="entry name" value="FAD-bd_FR_type"/>
</dbReference>
<evidence type="ECO:0000256" key="1">
    <source>
        <dbReference type="ARBA" id="ARBA00023002"/>
    </source>
</evidence>
<dbReference type="SUPFAM" id="SSF63380">
    <property type="entry name" value="Riboflavin synthase domain-like"/>
    <property type="match status" value="1"/>
</dbReference>
<dbReference type="InterPro" id="IPR050415">
    <property type="entry name" value="MRET"/>
</dbReference>
<evidence type="ECO:0000259" key="4">
    <source>
        <dbReference type="PROSITE" id="PS51384"/>
    </source>
</evidence>
<dbReference type="InterPro" id="IPR017938">
    <property type="entry name" value="Riboflavin_synthase-like_b-brl"/>
</dbReference>
<dbReference type="PROSITE" id="PS51384">
    <property type="entry name" value="FAD_FR"/>
    <property type="match status" value="1"/>
</dbReference>
<evidence type="ECO:0000256" key="2">
    <source>
        <dbReference type="ARBA" id="ARBA00023223"/>
    </source>
</evidence>
<dbReference type="RefSeq" id="WP_286304934.1">
    <property type="nucleotide sequence ID" value="NZ_AP027741.1"/>
</dbReference>
<dbReference type="Proteomes" id="UP001501476">
    <property type="component" value="Unassembled WGS sequence"/>
</dbReference>
<keyword evidence="6" id="KW-1185">Reference proteome</keyword>
<dbReference type="InterPro" id="IPR001433">
    <property type="entry name" value="OxRdtase_FAD/NAD-bd"/>
</dbReference>
<dbReference type="EMBL" id="BAAADG010000003">
    <property type="protein sequence ID" value="GAA0219128.1"/>
    <property type="molecule type" value="Genomic_DNA"/>
</dbReference>
<dbReference type="PANTHER" id="PTHR47354:SF7">
    <property type="entry name" value="NAD(P)H-FLAVIN REDUCTASE"/>
    <property type="match status" value="1"/>
</dbReference>
<evidence type="ECO:0000313" key="6">
    <source>
        <dbReference type="Proteomes" id="UP001501476"/>
    </source>
</evidence>
<keyword evidence="1" id="KW-0560">Oxidoreductase</keyword>
<sequence>MNDAANTRTYPVVEYFCQVKKLNALTATTFEIELEAPEGAELEYAAGQHLALELDVNDDGTPQSLSYTIANNIDSSRPRRLQLFIQNGSEFANKILKTLSSLYENNERLKVTLAMGNAYLQTDLALPHLLIAAGSGIAKVKSITEEIIKQQPDANVHIYWSNRQANEFYLLDTFEHWSNQYRNLSFTPVLEVTDPDWPVRFGYLYQVIQEDFDKLNDVQAYLCGSPQMVYGTIDRLEPKGLKETNCYSDVFEYMPRDKFTSAKG</sequence>
<protein>
    <recommendedName>
        <fullName evidence="4">FAD-binding FR-type domain-containing protein</fullName>
    </recommendedName>
</protein>
<reference evidence="5 6" key="1">
    <citation type="journal article" date="2019" name="Int. J. Syst. Evol. Microbiol.">
        <title>The Global Catalogue of Microorganisms (GCM) 10K type strain sequencing project: providing services to taxonomists for standard genome sequencing and annotation.</title>
        <authorList>
            <consortium name="The Broad Institute Genomics Platform"/>
            <consortium name="The Broad Institute Genome Sequencing Center for Infectious Disease"/>
            <person name="Wu L."/>
            <person name="Ma J."/>
        </authorList>
    </citation>
    <scope>NUCLEOTIDE SEQUENCE [LARGE SCALE GENOMIC DNA]</scope>
    <source>
        <strain evidence="5 6">JCM 6886</strain>
    </source>
</reference>